<dbReference type="AlphaFoldDB" id="A0A653I9R9"/>
<dbReference type="SUPFAM" id="SSF141868">
    <property type="entry name" value="EAL domain-like"/>
    <property type="match status" value="1"/>
</dbReference>
<name>A0A653I9R9_9BACL</name>
<dbReference type="RefSeq" id="WP_159173377.1">
    <property type="nucleotide sequence ID" value="NZ_LR732312.1"/>
</dbReference>
<dbReference type="SUPFAM" id="SSF55785">
    <property type="entry name" value="PYP-like sensor domain (PAS domain)"/>
    <property type="match status" value="2"/>
</dbReference>
<feature type="domain" description="PAS" evidence="1">
    <location>
        <begin position="35"/>
        <end position="96"/>
    </location>
</feature>
<dbReference type="SUPFAM" id="SSF55073">
    <property type="entry name" value="Nucleotide cyclase"/>
    <property type="match status" value="1"/>
</dbReference>
<evidence type="ECO:0000259" key="2">
    <source>
        <dbReference type="PROSITE" id="PS50113"/>
    </source>
</evidence>
<dbReference type="Pfam" id="PF00990">
    <property type="entry name" value="GGDEF"/>
    <property type="match status" value="1"/>
</dbReference>
<feature type="domain" description="EAL" evidence="3">
    <location>
        <begin position="573"/>
        <end position="827"/>
    </location>
</feature>
<dbReference type="Gene3D" id="3.30.450.20">
    <property type="entry name" value="PAS domain"/>
    <property type="match status" value="2"/>
</dbReference>
<dbReference type="InterPro" id="IPR035919">
    <property type="entry name" value="EAL_sf"/>
</dbReference>
<dbReference type="InterPro" id="IPR000014">
    <property type="entry name" value="PAS"/>
</dbReference>
<dbReference type="NCBIfam" id="TIGR00254">
    <property type="entry name" value="GGDEF"/>
    <property type="match status" value="1"/>
</dbReference>
<dbReference type="Pfam" id="PF08448">
    <property type="entry name" value="PAS_4"/>
    <property type="match status" value="1"/>
</dbReference>
<dbReference type="PROSITE" id="PS50883">
    <property type="entry name" value="EAL"/>
    <property type="match status" value="1"/>
</dbReference>
<protein>
    <submittedName>
        <fullName evidence="5">GGDEF domain-containing protein</fullName>
    </submittedName>
</protein>
<dbReference type="Gene3D" id="3.30.70.270">
    <property type="match status" value="1"/>
</dbReference>
<sequence length="941" mass="107850">MTFFDAMQRLSRSSTSPLFIGGLELSHPDSAEFFFQQNADAIFFFNHLGEIIYFNEHLPTMLGYSSETLYEHFAVFNPPEQVDAVSSFFERALAGETVHYTAQGLHHDQHRLTLKITNMPIFQDNQVIGVYGMARDITREKQLEEDVVQIRSQLELTEQVPELVVFHYDPSSKTIEQSGSLMNYLGVSSDALGQVSRKQLHNRIHPRDFDPLRFQMERLIEREVEMFEQEVSVLNAANDYQLLRLKAFRRLESDTVIAVVLYDLSEVGEARRQLIIEREQTREIYEALDAAISQIDLSTGRLLFHSRGFLQIFEELPEDLCLSQDWLFERIDERDHLAMQQFIEQLASGKAGMLQYRLCFPDGRRKWIEDQQLPVFHFDGTIAYSNSIMHDITLQKDYEERLQQLALRDTVTGLPNRVALTDTINAWIKADRPFSILSASFNRITEINNAFGHTSGDQWLQATSRLLSITKPKEVFLGHLGGDEYAMLVPASYSDDITSCVEKLLALSTDPILIEPYALFARISAGVSRFPGDSQDAIELLKHSYTALRRSRREDHSTYHHYASNLDIDYYRRYRLEQDLHYAIERKQLFLEYQPKVDSWTGKIIGLEALIRWQHPEWGLIPPNDFIPLAEESSLHLAIGDWVVETACQAMKTWARAGANLIPISVNVSPKRFLIPGFEHQIEQALLKYNLSPHLLELEITEAALIMDDPSTNRMLEQLSHLGVRIALDDFGKGYSSMVYLQRYPINVVKIDRQFATHIADDAKAQAIVKSILYMASVFNLSVIAEGIETIRQLETFRALNCPNIQGYLFSRPVPTDVMQSFLLREILYPIEACSLAGDSTPSFSVEGKIKMLTHHETELDFNYSDIHAHQTDTRHLYFSTEVPLPLNTATFEVRLSEGIQLVSFTLTVIGFEQGQYIGKYTSSPEAELVLRFFQSIRPLV</sequence>
<dbReference type="CDD" id="cd00130">
    <property type="entry name" value="PAS"/>
    <property type="match status" value="2"/>
</dbReference>
<dbReference type="SMART" id="SM00052">
    <property type="entry name" value="EAL"/>
    <property type="match status" value="1"/>
</dbReference>
<dbReference type="InterPro" id="IPR001633">
    <property type="entry name" value="EAL_dom"/>
</dbReference>
<dbReference type="PROSITE" id="PS50112">
    <property type="entry name" value="PAS"/>
    <property type="match status" value="1"/>
</dbReference>
<gene>
    <name evidence="5" type="ORF">EXIGUO9Y_270023</name>
</gene>
<accession>A0A653I9R9</accession>
<dbReference type="PANTHER" id="PTHR44757">
    <property type="entry name" value="DIGUANYLATE CYCLASE DGCP"/>
    <property type="match status" value="1"/>
</dbReference>
<feature type="domain" description="GGDEF" evidence="4">
    <location>
        <begin position="432"/>
        <end position="564"/>
    </location>
</feature>
<dbReference type="InterPro" id="IPR000160">
    <property type="entry name" value="GGDEF_dom"/>
</dbReference>
<feature type="domain" description="PAC" evidence="2">
    <location>
        <begin position="352"/>
        <end position="404"/>
    </location>
</feature>
<evidence type="ECO:0000259" key="3">
    <source>
        <dbReference type="PROSITE" id="PS50883"/>
    </source>
</evidence>
<evidence type="ECO:0000313" key="6">
    <source>
        <dbReference type="Proteomes" id="UP000439752"/>
    </source>
</evidence>
<reference evidence="5 6" key="1">
    <citation type="submission" date="2019-10" db="EMBL/GenBank/DDBJ databases">
        <authorList>
            <person name="Karimi E."/>
        </authorList>
    </citation>
    <scope>NUCLEOTIDE SEQUENCE [LARGE SCALE GENOMIC DNA]</scope>
    <source>
        <strain evidence="5">Exiguobacterium sp. 9Y</strain>
    </source>
</reference>
<dbReference type="PANTHER" id="PTHR44757:SF2">
    <property type="entry name" value="BIOFILM ARCHITECTURE MAINTENANCE PROTEIN MBAA"/>
    <property type="match status" value="1"/>
</dbReference>
<evidence type="ECO:0000313" key="5">
    <source>
        <dbReference type="EMBL" id="VWX35877.1"/>
    </source>
</evidence>
<dbReference type="InterPro" id="IPR013656">
    <property type="entry name" value="PAS_4"/>
</dbReference>
<dbReference type="EMBL" id="CABWKQ010000020">
    <property type="protein sequence ID" value="VWX35877.1"/>
    <property type="molecule type" value="Genomic_DNA"/>
</dbReference>
<dbReference type="SMART" id="SM00091">
    <property type="entry name" value="PAS"/>
    <property type="match status" value="3"/>
</dbReference>
<dbReference type="PROSITE" id="PS50113">
    <property type="entry name" value="PAC"/>
    <property type="match status" value="1"/>
</dbReference>
<organism evidence="5 6">
    <name type="scientific">Exiguobacterium oxidotolerans</name>
    <dbReference type="NCBI Taxonomy" id="223958"/>
    <lineage>
        <taxon>Bacteria</taxon>
        <taxon>Bacillati</taxon>
        <taxon>Bacillota</taxon>
        <taxon>Bacilli</taxon>
        <taxon>Bacillales</taxon>
        <taxon>Bacillales Family XII. Incertae Sedis</taxon>
        <taxon>Exiguobacterium</taxon>
    </lineage>
</organism>
<dbReference type="InterPro" id="IPR000700">
    <property type="entry name" value="PAS-assoc_C"/>
</dbReference>
<keyword evidence="6" id="KW-1185">Reference proteome</keyword>
<dbReference type="Pfam" id="PF13426">
    <property type="entry name" value="PAS_9"/>
    <property type="match status" value="1"/>
</dbReference>
<evidence type="ECO:0000259" key="1">
    <source>
        <dbReference type="PROSITE" id="PS50112"/>
    </source>
</evidence>
<dbReference type="InterPro" id="IPR001610">
    <property type="entry name" value="PAC"/>
</dbReference>
<dbReference type="InterPro" id="IPR035965">
    <property type="entry name" value="PAS-like_dom_sf"/>
</dbReference>
<dbReference type="Pfam" id="PF00563">
    <property type="entry name" value="EAL"/>
    <property type="match status" value="1"/>
</dbReference>
<dbReference type="SMART" id="SM00267">
    <property type="entry name" value="GGDEF"/>
    <property type="match status" value="1"/>
</dbReference>
<dbReference type="InterPro" id="IPR043128">
    <property type="entry name" value="Rev_trsase/Diguanyl_cyclase"/>
</dbReference>
<evidence type="ECO:0000259" key="4">
    <source>
        <dbReference type="PROSITE" id="PS50887"/>
    </source>
</evidence>
<dbReference type="Gene3D" id="3.20.20.450">
    <property type="entry name" value="EAL domain"/>
    <property type="match status" value="1"/>
</dbReference>
<dbReference type="NCBIfam" id="TIGR00229">
    <property type="entry name" value="sensory_box"/>
    <property type="match status" value="2"/>
</dbReference>
<dbReference type="CDD" id="cd01948">
    <property type="entry name" value="EAL"/>
    <property type="match status" value="1"/>
</dbReference>
<proteinExistence type="predicted"/>
<dbReference type="PROSITE" id="PS50887">
    <property type="entry name" value="GGDEF"/>
    <property type="match status" value="1"/>
</dbReference>
<dbReference type="Proteomes" id="UP000439752">
    <property type="component" value="Unassembled WGS sequence"/>
</dbReference>
<dbReference type="CDD" id="cd01949">
    <property type="entry name" value="GGDEF"/>
    <property type="match status" value="1"/>
</dbReference>
<dbReference type="InterPro" id="IPR052155">
    <property type="entry name" value="Biofilm_reg_signaling"/>
</dbReference>
<dbReference type="SMART" id="SM00086">
    <property type="entry name" value="PAC"/>
    <property type="match status" value="2"/>
</dbReference>
<dbReference type="InterPro" id="IPR029787">
    <property type="entry name" value="Nucleotide_cyclase"/>
</dbReference>